<dbReference type="eggNOG" id="COG0183">
    <property type="taxonomic scope" value="Bacteria"/>
</dbReference>
<dbReference type="HOGENOM" id="CLU_2976547_0_0_11"/>
<gene>
    <name evidence="1" type="ordered locus">Rxyl_1844</name>
</gene>
<sequence>MKFEKAYIPAGFAWSSPFARWQGALSEVSSLDLAVDVTRAAFERQGFAVEELTGLGRV</sequence>
<protein>
    <submittedName>
        <fullName evidence="1">Uncharacterized protein</fullName>
    </submittedName>
</protein>
<keyword evidence="2" id="KW-1185">Reference proteome</keyword>
<organism evidence="1 2">
    <name type="scientific">Rubrobacter xylanophilus (strain DSM 9941 / JCM 11954 / NBRC 16129 / PRD-1)</name>
    <dbReference type="NCBI Taxonomy" id="266117"/>
    <lineage>
        <taxon>Bacteria</taxon>
        <taxon>Bacillati</taxon>
        <taxon>Actinomycetota</taxon>
        <taxon>Rubrobacteria</taxon>
        <taxon>Rubrobacterales</taxon>
        <taxon>Rubrobacteraceae</taxon>
        <taxon>Rubrobacter</taxon>
    </lineage>
</organism>
<dbReference type="EMBL" id="CP000386">
    <property type="protein sequence ID" value="ABG04799.1"/>
    <property type="molecule type" value="Genomic_DNA"/>
</dbReference>
<name>Q1AUX9_RUBXD</name>
<evidence type="ECO:0000313" key="1">
    <source>
        <dbReference type="EMBL" id="ABG04799.1"/>
    </source>
</evidence>
<dbReference type="RefSeq" id="WP_011564815.1">
    <property type="nucleotide sequence ID" value="NC_008148.1"/>
</dbReference>
<evidence type="ECO:0000313" key="2">
    <source>
        <dbReference type="Proteomes" id="UP000006637"/>
    </source>
</evidence>
<dbReference type="KEGG" id="rxy:Rxyl_1844"/>
<proteinExistence type="predicted"/>
<reference evidence="1 2" key="1">
    <citation type="submission" date="2006-06" db="EMBL/GenBank/DDBJ databases">
        <title>Complete sequence of Rubrobacter xylanophilus DSM 9941.</title>
        <authorList>
            <consortium name="US DOE Joint Genome Institute"/>
            <person name="Copeland A."/>
            <person name="Lucas S."/>
            <person name="Lapidus A."/>
            <person name="Barry K."/>
            <person name="Detter J.C."/>
            <person name="Glavina del Rio T."/>
            <person name="Hammon N."/>
            <person name="Israni S."/>
            <person name="Dalin E."/>
            <person name="Tice H."/>
            <person name="Pitluck S."/>
            <person name="Munk A.C."/>
            <person name="Brettin T."/>
            <person name="Bruce D."/>
            <person name="Han C."/>
            <person name="Tapia R."/>
            <person name="Gilna P."/>
            <person name="Schmutz J."/>
            <person name="Larimer F."/>
            <person name="Land M."/>
            <person name="Hauser L."/>
            <person name="Kyrpides N."/>
            <person name="Lykidis A."/>
            <person name="da Costa M.S."/>
            <person name="Rainey F.A."/>
            <person name="Empadinhas N."/>
            <person name="Jolivet E."/>
            <person name="Battista J.R."/>
            <person name="Richardson P."/>
        </authorList>
    </citation>
    <scope>NUCLEOTIDE SEQUENCE [LARGE SCALE GENOMIC DNA]</scope>
    <source>
        <strain evidence="2">DSM 9941 / NBRC 16129 / PRD-1</strain>
    </source>
</reference>
<dbReference type="Proteomes" id="UP000006637">
    <property type="component" value="Chromosome"/>
</dbReference>
<dbReference type="AlphaFoldDB" id="Q1AUX9"/>
<dbReference type="STRING" id="266117.Rxyl_1844"/>
<accession>Q1AUX9</accession>